<gene>
    <name evidence="1" type="ORF">H920_17708</name>
</gene>
<dbReference type="Proteomes" id="UP000028990">
    <property type="component" value="Unassembled WGS sequence"/>
</dbReference>
<accession>A0A091CTM4</accession>
<keyword evidence="2" id="KW-1185">Reference proteome</keyword>
<evidence type="ECO:0000313" key="2">
    <source>
        <dbReference type="Proteomes" id="UP000028990"/>
    </source>
</evidence>
<name>A0A091CTM4_FUKDA</name>
<dbReference type="EMBL" id="KN124514">
    <property type="protein sequence ID" value="KFO20915.1"/>
    <property type="molecule type" value="Genomic_DNA"/>
</dbReference>
<dbReference type="AlphaFoldDB" id="A0A091CTM4"/>
<organism evidence="1 2">
    <name type="scientific">Fukomys damarensis</name>
    <name type="common">Damaraland mole rat</name>
    <name type="synonym">Cryptomys damarensis</name>
    <dbReference type="NCBI Taxonomy" id="885580"/>
    <lineage>
        <taxon>Eukaryota</taxon>
        <taxon>Metazoa</taxon>
        <taxon>Chordata</taxon>
        <taxon>Craniata</taxon>
        <taxon>Vertebrata</taxon>
        <taxon>Euteleostomi</taxon>
        <taxon>Mammalia</taxon>
        <taxon>Eutheria</taxon>
        <taxon>Euarchontoglires</taxon>
        <taxon>Glires</taxon>
        <taxon>Rodentia</taxon>
        <taxon>Hystricomorpha</taxon>
        <taxon>Bathyergidae</taxon>
        <taxon>Fukomys</taxon>
    </lineage>
</organism>
<proteinExistence type="predicted"/>
<reference evidence="1 2" key="1">
    <citation type="submission" date="2013-11" db="EMBL/GenBank/DDBJ databases">
        <title>The Damaraland mole rat (Fukomys damarensis) genome and evolution of African mole rats.</title>
        <authorList>
            <person name="Gladyshev V.N."/>
            <person name="Fang X."/>
        </authorList>
    </citation>
    <scope>NUCLEOTIDE SEQUENCE [LARGE SCALE GENOMIC DNA]</scope>
    <source>
        <tissue evidence="1">Liver</tissue>
    </source>
</reference>
<sequence length="102" mass="11638">MASNMDREIILADFQVKYLALFLSHLQTLSNTLAAVLLYKFYDTGLLPWTFKVSYASELLFEAEFSITLLCCLTETKISSRKRMVECAHRNGISDAVYDDVD</sequence>
<protein>
    <submittedName>
        <fullName evidence="1">Uncharacterized protein</fullName>
    </submittedName>
</protein>
<evidence type="ECO:0000313" key="1">
    <source>
        <dbReference type="EMBL" id="KFO20915.1"/>
    </source>
</evidence>